<keyword evidence="1" id="KW-0812">Transmembrane</keyword>
<dbReference type="Proteomes" id="UP000193144">
    <property type="component" value="Unassembled WGS sequence"/>
</dbReference>
<keyword evidence="1" id="KW-0472">Membrane</keyword>
<dbReference type="AlphaFoldDB" id="A0A1Y1ZGQ9"/>
<name>A0A1Y1ZGQ9_9PLEO</name>
<dbReference type="CDD" id="cd12148">
    <property type="entry name" value="fungal_TF_MHR"/>
    <property type="match status" value="1"/>
</dbReference>
<dbReference type="OrthoDB" id="3862662at2759"/>
<dbReference type="STRING" id="1231657.A0A1Y1ZGQ9"/>
<sequence length="292" mass="32038">MYLVCAKPVNGELTPHTRSLYLLLKSIIGMLEAIGIASIEMLQGRLLMNIFEIGHGLYPAAYISAGANVRAAIDSGAHVSSDHPLYLFGSPERAHYAQRTWTFILLTNSRYASLERGKPSGPNLQPFLGKCGDRRRARDICPDKLTQVSQLLGQVLIHIHKGIPSQAFDYLSALQIHKLAKEQLADNGRESPKQDALTSSAVAVCRSALLEVFEYRSSFKNSSIRSSHVTVPSFFETLVREMAEESRSSVCNPSLVNIETVPVFVPHCIYKAAMACLQLPGTLKQGTATLDP</sequence>
<protein>
    <recommendedName>
        <fullName evidence="4">Transcription factor domain-containing protein</fullName>
    </recommendedName>
</protein>
<feature type="transmembrane region" description="Helical" evidence="1">
    <location>
        <begin position="20"/>
        <end position="39"/>
    </location>
</feature>
<proteinExistence type="predicted"/>
<evidence type="ECO:0000256" key="1">
    <source>
        <dbReference type="SAM" id="Phobius"/>
    </source>
</evidence>
<gene>
    <name evidence="2" type="ORF">BCR34DRAFT_657535</name>
</gene>
<evidence type="ECO:0000313" key="2">
    <source>
        <dbReference type="EMBL" id="ORY09177.1"/>
    </source>
</evidence>
<organism evidence="2 3">
    <name type="scientific">Clohesyomyces aquaticus</name>
    <dbReference type="NCBI Taxonomy" id="1231657"/>
    <lineage>
        <taxon>Eukaryota</taxon>
        <taxon>Fungi</taxon>
        <taxon>Dikarya</taxon>
        <taxon>Ascomycota</taxon>
        <taxon>Pezizomycotina</taxon>
        <taxon>Dothideomycetes</taxon>
        <taxon>Pleosporomycetidae</taxon>
        <taxon>Pleosporales</taxon>
        <taxon>Lindgomycetaceae</taxon>
        <taxon>Clohesyomyces</taxon>
    </lineage>
</organism>
<evidence type="ECO:0008006" key="4">
    <source>
        <dbReference type="Google" id="ProtNLM"/>
    </source>
</evidence>
<reference evidence="2 3" key="1">
    <citation type="submission" date="2016-07" db="EMBL/GenBank/DDBJ databases">
        <title>Pervasive Adenine N6-methylation of Active Genes in Fungi.</title>
        <authorList>
            <consortium name="DOE Joint Genome Institute"/>
            <person name="Mondo S.J."/>
            <person name="Dannebaum R.O."/>
            <person name="Kuo R.C."/>
            <person name="Labutti K."/>
            <person name="Haridas S."/>
            <person name="Kuo A."/>
            <person name="Salamov A."/>
            <person name="Ahrendt S.R."/>
            <person name="Lipzen A."/>
            <person name="Sullivan W."/>
            <person name="Andreopoulos W.B."/>
            <person name="Clum A."/>
            <person name="Lindquist E."/>
            <person name="Daum C."/>
            <person name="Ramamoorthy G.K."/>
            <person name="Gryganskyi A."/>
            <person name="Culley D."/>
            <person name="Magnuson J.K."/>
            <person name="James T.Y."/>
            <person name="O'Malley M.A."/>
            <person name="Stajich J.E."/>
            <person name="Spatafora J.W."/>
            <person name="Visel A."/>
            <person name="Grigoriev I.V."/>
        </authorList>
    </citation>
    <scope>NUCLEOTIDE SEQUENCE [LARGE SCALE GENOMIC DNA]</scope>
    <source>
        <strain evidence="2 3">CBS 115471</strain>
    </source>
</reference>
<feature type="non-terminal residue" evidence="2">
    <location>
        <position position="292"/>
    </location>
</feature>
<evidence type="ECO:0000313" key="3">
    <source>
        <dbReference type="Proteomes" id="UP000193144"/>
    </source>
</evidence>
<dbReference type="EMBL" id="MCFA01000090">
    <property type="protein sequence ID" value="ORY09177.1"/>
    <property type="molecule type" value="Genomic_DNA"/>
</dbReference>
<comment type="caution">
    <text evidence="2">The sequence shown here is derived from an EMBL/GenBank/DDBJ whole genome shotgun (WGS) entry which is preliminary data.</text>
</comment>
<keyword evidence="1" id="KW-1133">Transmembrane helix</keyword>
<accession>A0A1Y1ZGQ9</accession>
<keyword evidence="3" id="KW-1185">Reference proteome</keyword>